<dbReference type="GO" id="GO:0043531">
    <property type="term" value="F:ADP binding"/>
    <property type="evidence" value="ECO:0007669"/>
    <property type="project" value="InterPro"/>
</dbReference>
<dbReference type="SUPFAM" id="SSF52540">
    <property type="entry name" value="P-loop containing nucleoside triphosphate hydrolases"/>
    <property type="match status" value="1"/>
</dbReference>
<feature type="domain" description="Disease resistance protein winged helix" evidence="7">
    <location>
        <begin position="376"/>
        <end position="441"/>
    </location>
</feature>
<evidence type="ECO:0000313" key="10">
    <source>
        <dbReference type="Proteomes" id="UP000026962"/>
    </source>
</evidence>
<organism evidence="9">
    <name type="scientific">Oryza punctata</name>
    <name type="common">Red rice</name>
    <dbReference type="NCBI Taxonomy" id="4537"/>
    <lineage>
        <taxon>Eukaryota</taxon>
        <taxon>Viridiplantae</taxon>
        <taxon>Streptophyta</taxon>
        <taxon>Embryophyta</taxon>
        <taxon>Tracheophyta</taxon>
        <taxon>Spermatophyta</taxon>
        <taxon>Magnoliopsida</taxon>
        <taxon>Liliopsida</taxon>
        <taxon>Poales</taxon>
        <taxon>Poaceae</taxon>
        <taxon>BOP clade</taxon>
        <taxon>Oryzoideae</taxon>
        <taxon>Oryzeae</taxon>
        <taxon>Oryzinae</taxon>
        <taxon>Oryza</taxon>
    </lineage>
</organism>
<feature type="domain" description="R13L1/DRL21-like LRR repeat region" evidence="8">
    <location>
        <begin position="646"/>
        <end position="773"/>
    </location>
</feature>
<evidence type="ECO:0000256" key="3">
    <source>
        <dbReference type="ARBA" id="ARBA00022737"/>
    </source>
</evidence>
<name>A0A0E0JUR0_ORYPU</name>
<dbReference type="InterPro" id="IPR032675">
    <property type="entry name" value="LRR_dom_sf"/>
</dbReference>
<evidence type="ECO:0000313" key="9">
    <source>
        <dbReference type="EnsemblPlants" id="OPUNC02G00860.1"/>
    </source>
</evidence>
<keyword evidence="5" id="KW-0611">Plant defense</keyword>
<accession>A0A0E0JUR0</accession>
<evidence type="ECO:0000256" key="4">
    <source>
        <dbReference type="ARBA" id="ARBA00022741"/>
    </source>
</evidence>
<evidence type="ECO:0000256" key="5">
    <source>
        <dbReference type="ARBA" id="ARBA00022821"/>
    </source>
</evidence>
<dbReference type="GO" id="GO:0098542">
    <property type="term" value="P:defense response to other organism"/>
    <property type="evidence" value="ECO:0007669"/>
    <property type="project" value="TreeGrafter"/>
</dbReference>
<evidence type="ECO:0000259" key="6">
    <source>
        <dbReference type="Pfam" id="PF18052"/>
    </source>
</evidence>
<keyword evidence="3" id="KW-0677">Repeat</keyword>
<dbReference type="Gene3D" id="1.10.8.430">
    <property type="entry name" value="Helical domain of apoptotic protease-activating factors"/>
    <property type="match status" value="1"/>
</dbReference>
<feature type="domain" description="Disease resistance N-terminal" evidence="6">
    <location>
        <begin position="21"/>
        <end position="103"/>
    </location>
</feature>
<comment type="similarity">
    <text evidence="1">Belongs to the disease resistance NB-LRR family.</text>
</comment>
<protein>
    <recommendedName>
        <fullName evidence="11">Rx N-terminal domain-containing protein</fullName>
    </recommendedName>
</protein>
<evidence type="ECO:0000259" key="8">
    <source>
        <dbReference type="Pfam" id="PF25019"/>
    </source>
</evidence>
<proteinExistence type="inferred from homology"/>
<evidence type="ECO:0000256" key="1">
    <source>
        <dbReference type="ARBA" id="ARBA00008894"/>
    </source>
</evidence>
<dbReference type="Pfam" id="PF23559">
    <property type="entry name" value="WHD_DRP"/>
    <property type="match status" value="1"/>
</dbReference>
<keyword evidence="4" id="KW-0547">Nucleotide-binding</keyword>
<dbReference type="eggNOG" id="KOG4658">
    <property type="taxonomic scope" value="Eukaryota"/>
</dbReference>
<dbReference type="Proteomes" id="UP000026962">
    <property type="component" value="Chromosome 2"/>
</dbReference>
<evidence type="ECO:0000259" key="7">
    <source>
        <dbReference type="Pfam" id="PF23559"/>
    </source>
</evidence>
<dbReference type="SUPFAM" id="SSF52058">
    <property type="entry name" value="L domain-like"/>
    <property type="match status" value="2"/>
</dbReference>
<dbReference type="HOGENOM" id="CLU_000837_8_4_1"/>
<dbReference type="InterPro" id="IPR042197">
    <property type="entry name" value="Apaf_helical"/>
</dbReference>
<dbReference type="PANTHER" id="PTHR23155">
    <property type="entry name" value="DISEASE RESISTANCE PROTEIN RP"/>
    <property type="match status" value="1"/>
</dbReference>
<dbReference type="InterPro" id="IPR058922">
    <property type="entry name" value="WHD_DRP"/>
</dbReference>
<dbReference type="Pfam" id="PF25019">
    <property type="entry name" value="LRR_R13L1-DRL21"/>
    <property type="match status" value="1"/>
</dbReference>
<dbReference type="Gramene" id="OPUNC02G00860.1">
    <property type="protein sequence ID" value="OPUNC02G00860.1"/>
    <property type="gene ID" value="OPUNC02G00860"/>
</dbReference>
<dbReference type="OMA" id="QCCSGIT"/>
<dbReference type="STRING" id="4537.A0A0E0JUR0"/>
<keyword evidence="2" id="KW-0433">Leucine-rich repeat</keyword>
<dbReference type="Gene3D" id="1.10.10.10">
    <property type="entry name" value="Winged helix-like DNA-binding domain superfamily/Winged helix DNA-binding domain"/>
    <property type="match status" value="1"/>
</dbReference>
<dbReference type="PANTHER" id="PTHR23155:SF1149">
    <property type="entry name" value="OS04G0620950 PROTEIN"/>
    <property type="match status" value="1"/>
</dbReference>
<keyword evidence="10" id="KW-1185">Reference proteome</keyword>
<dbReference type="EnsemblPlants" id="OPUNC02G00860.1">
    <property type="protein sequence ID" value="OPUNC02G00860.1"/>
    <property type="gene ID" value="OPUNC02G00860"/>
</dbReference>
<dbReference type="InterPro" id="IPR041118">
    <property type="entry name" value="Rx_N"/>
</dbReference>
<dbReference type="InterPro" id="IPR027417">
    <property type="entry name" value="P-loop_NTPase"/>
</dbReference>
<reference evidence="9" key="1">
    <citation type="submission" date="2015-04" db="UniProtKB">
        <authorList>
            <consortium name="EnsemblPlants"/>
        </authorList>
    </citation>
    <scope>IDENTIFICATION</scope>
</reference>
<reference evidence="9" key="2">
    <citation type="submission" date="2018-05" db="EMBL/GenBank/DDBJ databases">
        <title>OpunRS2 (Oryza punctata Reference Sequence Version 2).</title>
        <authorList>
            <person name="Zhang J."/>
            <person name="Kudrna D."/>
            <person name="Lee S."/>
            <person name="Talag J."/>
            <person name="Welchert J."/>
            <person name="Wing R.A."/>
        </authorList>
    </citation>
    <scope>NUCLEOTIDE SEQUENCE [LARGE SCALE GENOMIC DNA]</scope>
</reference>
<dbReference type="Gene3D" id="3.80.10.10">
    <property type="entry name" value="Ribonuclease Inhibitor"/>
    <property type="match status" value="4"/>
</dbReference>
<evidence type="ECO:0008006" key="11">
    <source>
        <dbReference type="Google" id="ProtNLM"/>
    </source>
</evidence>
<dbReference type="InterPro" id="IPR036388">
    <property type="entry name" value="WH-like_DNA-bd_sf"/>
</dbReference>
<dbReference type="InterPro" id="IPR056789">
    <property type="entry name" value="LRR_R13L1-DRL21"/>
</dbReference>
<dbReference type="InterPro" id="IPR044974">
    <property type="entry name" value="Disease_R_plants"/>
</dbReference>
<sequence>MGFVFTAAAEAAIGWVVQSILGSFFTGQMQVWTHEVGLVQEVEELETEMRTIQMVLTAAERSKIDNKPLSESLDELKELIYDAEDVMDELDYYRLQQQIEGKCYSADACSNPEGSCASSSAPSYFHRIGKSVTHNISWAVHGQKRKREEEEPTHSSMLPLEIKHDISKRIHGIVNRLRSRGKPVHRVLKLEVLRQTMMPNQSVPRKLRQTTSVPIERKVYGRDLERDNIIELLTKGNSGDLGVLPLVGVGGVATTRRTSVARMIGTMNKVEVNGLDETEFWLLFKACAFLGNENQENDPTLQSIGKQIAEALRGNPLAARSVGALLNRSVSFEHWRKVQYKWKSLLEQDDDILAILKFSYEFLPVQLQHCFSYCSLFPKDHKFNGDKLISAWISQNFVKCECHTERLEETGKLYLDNLVDWGFFEEINSHYVMHDLMHDLAEKVSSNECATIDGLGSRKMPPNVRHLSIITTAYDKDKPCDFPTEKFENTLQSIRSLQKLRTLMFFGNRCTVLCRSLHTLCKESTSLRLLRIYVTADDINNVHNLLKPYHLRYLEFDVNPTFDTFGYGDIVINTSIPQSLTQFYHLQVLDASSQANLAVPTGINNLINLRHLIAHEKVHSEIAAVGNLTSLQELKFKVRDANNFNIAQLQSMNELITLRICQLENVKTEEEAKSASLIDKEHLKMLSLSWDDNSMSPEPTAEKTRDNVLEGLEPHQNLKHLQLTRYSGATSPTWLANKVTSLQTLHLENCRGWQIVQSLETLPVLRKLKLINMWNLMEVSIPYYLEELVLVNMPRLKKCVGTYGQDLTSGLRVLMVKDCPEMGALKELELMDVPVVEELSIPSLEKLVLIQMPSLQCCSGITASPPLQVSTSQVDQKELVSSLRKLTIHDCPCLIVSLPMPPSPLISDLSIKGLSTFPTMVTDQGTFTIESCELGELDGRILPFHNLKGIRLMYLKDFPNLSCISSEVFSQLIALEHLYIWGCPNLFHPQVVSEKVHENSTPDRNDFVLPSLKSFSIWSCGISGRWLTEMLPHLHSLEDLELWDCRQIKLLLISQPTETEANSLASAETTLARDEQLLQVPCNVLRSLKHLHISKCPDLEFPAGVSGGFGECTSLVKLQIQDCPKLLRSNTSLKCLQIRECPHLGFLDGLQHLSSLQILDIGMNPDLSAAWDLKLQEQEQSGNQVGLLPLSLVEFEMSKLEGRVNSSFMRLPSIKKLGLWDSPELVSVQLGYCTALEELEIRRCKSLASVEGFQSMKNLRSLKVLGSPTLSRNLEQQGTSEFWSRLEILEISDPAVLSMPLCKQLTSLRDLQFNCLWSDNDETMVLDVEFLVGYLHKMQLTIWSRCHLLQLIIRQ</sequence>
<evidence type="ECO:0000256" key="2">
    <source>
        <dbReference type="ARBA" id="ARBA00022614"/>
    </source>
</evidence>
<dbReference type="Pfam" id="PF18052">
    <property type="entry name" value="Rx_N"/>
    <property type="match status" value="1"/>
</dbReference>
<dbReference type="Gene3D" id="1.20.5.4130">
    <property type="match status" value="1"/>
</dbReference>